<dbReference type="InterPro" id="IPR010982">
    <property type="entry name" value="Lambda_DNA-bd_dom_sf"/>
</dbReference>
<dbReference type="AlphaFoldDB" id="A0A942UHX0"/>
<dbReference type="GO" id="GO:0003677">
    <property type="term" value="F:DNA binding"/>
    <property type="evidence" value="ECO:0007669"/>
    <property type="project" value="UniProtKB-KW"/>
</dbReference>
<keyword evidence="1" id="KW-0238">DNA-binding</keyword>
<dbReference type="InterPro" id="IPR001387">
    <property type="entry name" value="Cro/C1-type_HTH"/>
</dbReference>
<evidence type="ECO:0000313" key="3">
    <source>
        <dbReference type="EMBL" id="MBS4221770.1"/>
    </source>
</evidence>
<dbReference type="Pfam" id="PF01636">
    <property type="entry name" value="APH"/>
    <property type="match status" value="1"/>
</dbReference>
<comment type="caution">
    <text evidence="3">The sequence shown here is derived from an EMBL/GenBank/DDBJ whole genome shotgun (WGS) entry which is preliminary data.</text>
</comment>
<dbReference type="RefSeq" id="WP_213096769.1">
    <property type="nucleotide sequence ID" value="NZ_JAGYPH010000001.1"/>
</dbReference>
<dbReference type="InterPro" id="IPR011009">
    <property type="entry name" value="Kinase-like_dom_sf"/>
</dbReference>
<dbReference type="EMBL" id="JAGYPN010000001">
    <property type="protein sequence ID" value="MBS4221770.1"/>
    <property type="molecule type" value="Genomic_DNA"/>
</dbReference>
<dbReference type="Pfam" id="PF12844">
    <property type="entry name" value="HTH_19"/>
    <property type="match status" value="1"/>
</dbReference>
<dbReference type="PROSITE" id="PS50943">
    <property type="entry name" value="HTH_CROC1"/>
    <property type="match status" value="1"/>
</dbReference>
<sequence>MNIGEKLKLRRKKTGFTQEQVAEKMHITRQTLSNWEVGKYFPDIDSIITLSQIYNLSLDELLLGKIYFKGESVMTKKLSFKETMSLLKTHYPDAINVKELNGGLVSQTYLFEVKEQRFIFQVGNNLESYKKQSFIDRKFNGILPVREVLEVHQTDDGVAYSISKYIEGDKLFDLNSQQLLDIVPAVLNTLETLESIDVLDDKQGYGYFDSTGNASFPTWLDFVEGVYNNDIYNWDSLEEKGLDSEVVEKAIKELKTHVKSINFSSKNIIHGDLGSFNLLAKDNLITGIIDWTLAMYGDHLYDKANFLFWNEEKLQPLIKEITTKHITNNETKEKIYCYMLRIGLEEIYNTVIRNEVGYDIEWVANRLNKIMDDFL</sequence>
<gene>
    <name evidence="3" type="ORF">KHA91_03215</name>
</gene>
<dbReference type="SUPFAM" id="SSF56112">
    <property type="entry name" value="Protein kinase-like (PK-like)"/>
    <property type="match status" value="1"/>
</dbReference>
<dbReference type="InterPro" id="IPR002575">
    <property type="entry name" value="Aminoglycoside_PTrfase"/>
</dbReference>
<dbReference type="SMART" id="SM00530">
    <property type="entry name" value="HTH_XRE"/>
    <property type="match status" value="1"/>
</dbReference>
<dbReference type="Gene3D" id="3.30.200.150">
    <property type="match status" value="1"/>
</dbReference>
<dbReference type="SUPFAM" id="SSF47413">
    <property type="entry name" value="lambda repressor-like DNA-binding domains"/>
    <property type="match status" value="1"/>
</dbReference>
<dbReference type="Gene3D" id="1.10.260.40">
    <property type="entry name" value="lambda repressor-like DNA-binding domains"/>
    <property type="match status" value="1"/>
</dbReference>
<dbReference type="PANTHER" id="PTHR46558">
    <property type="entry name" value="TRACRIPTIONAL REGULATORY PROTEIN-RELATED-RELATED"/>
    <property type="match status" value="1"/>
</dbReference>
<dbReference type="Proteomes" id="UP000676456">
    <property type="component" value="Unassembled WGS sequence"/>
</dbReference>
<organism evidence="3 4">
    <name type="scientific">Lederbergia citrea</name>
    <dbReference type="NCBI Taxonomy" id="2833581"/>
    <lineage>
        <taxon>Bacteria</taxon>
        <taxon>Bacillati</taxon>
        <taxon>Bacillota</taxon>
        <taxon>Bacilli</taxon>
        <taxon>Bacillales</taxon>
        <taxon>Bacillaceae</taxon>
        <taxon>Lederbergia</taxon>
    </lineage>
</organism>
<reference evidence="3 4" key="1">
    <citation type="submission" date="2021-05" db="EMBL/GenBank/DDBJ databases">
        <title>Novel Bacillus species.</title>
        <authorList>
            <person name="Liu G."/>
        </authorList>
    </citation>
    <scope>NUCLEOTIDE SEQUENCE [LARGE SCALE GENOMIC DNA]</scope>
    <source>
        <strain evidence="3 4">FJAT-49682</strain>
    </source>
</reference>
<feature type="domain" description="HTH cro/C1-type" evidence="2">
    <location>
        <begin position="7"/>
        <end position="61"/>
    </location>
</feature>
<accession>A0A942UHX0</accession>
<proteinExistence type="predicted"/>
<dbReference type="PANTHER" id="PTHR46558:SF4">
    <property type="entry name" value="DNA-BIDING PHAGE PROTEIN"/>
    <property type="match status" value="1"/>
</dbReference>
<evidence type="ECO:0000259" key="2">
    <source>
        <dbReference type="PROSITE" id="PS50943"/>
    </source>
</evidence>
<evidence type="ECO:0000256" key="1">
    <source>
        <dbReference type="ARBA" id="ARBA00023125"/>
    </source>
</evidence>
<evidence type="ECO:0000313" key="4">
    <source>
        <dbReference type="Proteomes" id="UP000676456"/>
    </source>
</evidence>
<dbReference type="Gene3D" id="3.90.1200.10">
    <property type="match status" value="1"/>
</dbReference>
<dbReference type="CDD" id="cd00093">
    <property type="entry name" value="HTH_XRE"/>
    <property type="match status" value="1"/>
</dbReference>
<protein>
    <submittedName>
        <fullName evidence="3">Phosphotransferase</fullName>
    </submittedName>
</protein>
<name>A0A942UHX0_9BACI</name>
<keyword evidence="4" id="KW-1185">Reference proteome</keyword>